<dbReference type="GeneID" id="9623783"/>
<gene>
    <name evidence="2" type="ORF">VOLCADRAFT_104149</name>
</gene>
<proteinExistence type="predicted"/>
<dbReference type="Proteomes" id="UP000001058">
    <property type="component" value="Unassembled WGS sequence"/>
</dbReference>
<name>D8TRL0_VOLCA</name>
<dbReference type="SUPFAM" id="SSF55729">
    <property type="entry name" value="Acyl-CoA N-acyltransferases (Nat)"/>
    <property type="match status" value="1"/>
</dbReference>
<keyword evidence="3" id="KW-1185">Reference proteome</keyword>
<feature type="compositionally biased region" description="Gly residues" evidence="1">
    <location>
        <begin position="144"/>
        <end position="153"/>
    </location>
</feature>
<dbReference type="eggNOG" id="ENOG502QRI5">
    <property type="taxonomic scope" value="Eukaryota"/>
</dbReference>
<feature type="compositionally biased region" description="Basic and acidic residues" evidence="1">
    <location>
        <begin position="67"/>
        <end position="79"/>
    </location>
</feature>
<feature type="region of interest" description="Disordered" evidence="1">
    <location>
        <begin position="639"/>
        <end position="681"/>
    </location>
</feature>
<dbReference type="InParanoid" id="D8TRL0"/>
<dbReference type="OrthoDB" id="1946at2759"/>
<feature type="compositionally biased region" description="Low complexity" evidence="1">
    <location>
        <begin position="490"/>
        <end position="503"/>
    </location>
</feature>
<dbReference type="InterPro" id="IPR016181">
    <property type="entry name" value="Acyl_CoA_acyltransferase"/>
</dbReference>
<feature type="region of interest" description="Disordered" evidence="1">
    <location>
        <begin position="1"/>
        <end position="24"/>
    </location>
</feature>
<feature type="compositionally biased region" description="Acidic residues" evidence="1">
    <location>
        <begin position="658"/>
        <end position="667"/>
    </location>
</feature>
<feature type="region of interest" description="Disordered" evidence="1">
    <location>
        <begin position="63"/>
        <end position="95"/>
    </location>
</feature>
<dbReference type="PANTHER" id="PTHR47017:SF1">
    <property type="entry name" value="ACYL-COA"/>
    <property type="match status" value="1"/>
</dbReference>
<evidence type="ECO:0000256" key="1">
    <source>
        <dbReference type="SAM" id="MobiDB-lite"/>
    </source>
</evidence>
<dbReference type="RefSeq" id="XP_002948976.1">
    <property type="nucleotide sequence ID" value="XM_002948930.1"/>
</dbReference>
<dbReference type="EMBL" id="GL378333">
    <property type="protein sequence ID" value="EFJ49911.1"/>
    <property type="molecule type" value="Genomic_DNA"/>
</dbReference>
<accession>D8TRL0</accession>
<organism evidence="3">
    <name type="scientific">Volvox carteri f. nagariensis</name>
    <dbReference type="NCBI Taxonomy" id="3068"/>
    <lineage>
        <taxon>Eukaryota</taxon>
        <taxon>Viridiplantae</taxon>
        <taxon>Chlorophyta</taxon>
        <taxon>core chlorophytes</taxon>
        <taxon>Chlorophyceae</taxon>
        <taxon>CS clade</taxon>
        <taxon>Chlamydomonadales</taxon>
        <taxon>Volvocaceae</taxon>
        <taxon>Volvox</taxon>
    </lineage>
</organism>
<dbReference type="KEGG" id="vcn:VOLCADRAFT_104149"/>
<dbReference type="Gene3D" id="3.40.630.30">
    <property type="match status" value="1"/>
</dbReference>
<evidence type="ECO:0000313" key="2">
    <source>
        <dbReference type="EMBL" id="EFJ49911.1"/>
    </source>
</evidence>
<sequence>MRSVRSIPSKYHHFNYSTSGGNHGRKYRRAEFATCRIHQLRSGLDSVTNALWERTGRAFRRQFGFQKTEDMKSGAKEEATSQQQQDGKGASEPKAWSALDAPEGVIEAAEASRGTESGSSSAGADSSSAGAGAGANAGSTNTNGSGGGVGSGGYSTPSLSRSPALRLEVSVVDSISKVSREEWDAVATRCGGGGGDSGGGGEVNPFLLWSFLHALEDSGSASPRTGWLPQHILVRQILDEHPPGNTAGMDCTALGRGDPAAAVEAAEARQAASAKRLVGCVPMYLKGHSYGEYVFDNSWADFASMLGVRYYPKLQAGVPFTPVSGPRLMVSNELPPADRAAVVRALGKTLIDMAESLGVSGVHLTFTTAQEWAVLGELGFRQRLGIQFHWDNNEYDSFEDFLGELKQSKRKSIRQERRSIERSGLSVHRLSGHQLGAAHWDRFHSFYLATVNRKWGNAYLTREFFHRLGEDLADRVLLVAAFEDSPSPHPSASSSSSSSYSSSSPPPADKMVAGALNLVGSHALFGRNWGQLEGREYRNLHFELCYYQVLEEAISRRLPRVEAGAQGEHKLQRGYLPSFTYSCHYLRDPRLGAVVDRFLSRERTQIEYALKVMSVTSSPYKEARTVTALVGKLRSYNSVSSGSFDTDNEEGKAVAEGEGQEGGEEQEGASKEVVVVADNGA</sequence>
<feature type="region of interest" description="Disordered" evidence="1">
    <location>
        <begin position="486"/>
        <end position="506"/>
    </location>
</feature>
<dbReference type="PANTHER" id="PTHR47017">
    <property type="entry name" value="ACYL-COA"/>
    <property type="match status" value="1"/>
</dbReference>
<dbReference type="FunCoup" id="D8TRL0">
    <property type="interactions" value="324"/>
</dbReference>
<feature type="compositionally biased region" description="Low complexity" evidence="1">
    <location>
        <begin position="109"/>
        <end position="143"/>
    </location>
</feature>
<dbReference type="InterPro" id="IPR007434">
    <property type="entry name" value="FemAB-like"/>
</dbReference>
<dbReference type="AlphaFoldDB" id="D8TRL0"/>
<reference evidence="2 3" key="1">
    <citation type="journal article" date="2010" name="Science">
        <title>Genomic analysis of organismal complexity in the multicellular green alga Volvox carteri.</title>
        <authorList>
            <person name="Prochnik S.E."/>
            <person name="Umen J."/>
            <person name="Nedelcu A.M."/>
            <person name="Hallmann A."/>
            <person name="Miller S.M."/>
            <person name="Nishii I."/>
            <person name="Ferris P."/>
            <person name="Kuo A."/>
            <person name="Mitros T."/>
            <person name="Fritz-Laylin L.K."/>
            <person name="Hellsten U."/>
            <person name="Chapman J."/>
            <person name="Simakov O."/>
            <person name="Rensing S.A."/>
            <person name="Terry A."/>
            <person name="Pangilinan J."/>
            <person name="Kapitonov V."/>
            <person name="Jurka J."/>
            <person name="Salamov A."/>
            <person name="Shapiro H."/>
            <person name="Schmutz J."/>
            <person name="Grimwood J."/>
            <person name="Lindquist E."/>
            <person name="Lucas S."/>
            <person name="Grigoriev I.V."/>
            <person name="Schmitt R."/>
            <person name="Kirk D."/>
            <person name="Rokhsar D.S."/>
        </authorList>
    </citation>
    <scope>NUCLEOTIDE SEQUENCE [LARGE SCALE GENOMIC DNA]</scope>
    <source>
        <strain evidence="3">f. Nagariensis / Eve</strain>
    </source>
</reference>
<protein>
    <submittedName>
        <fullName evidence="2">Uncharacterized protein</fullName>
    </submittedName>
</protein>
<evidence type="ECO:0000313" key="3">
    <source>
        <dbReference type="Proteomes" id="UP000001058"/>
    </source>
</evidence>
<dbReference type="Pfam" id="PF04339">
    <property type="entry name" value="FemAB_like"/>
    <property type="match status" value="3"/>
</dbReference>
<feature type="region of interest" description="Disordered" evidence="1">
    <location>
        <begin position="109"/>
        <end position="161"/>
    </location>
</feature>